<keyword evidence="2" id="KW-1185">Reference proteome</keyword>
<comment type="caution">
    <text evidence="1">The sequence shown here is derived from an EMBL/GenBank/DDBJ whole genome shotgun (WGS) entry which is preliminary data.</text>
</comment>
<dbReference type="Proteomes" id="UP000487757">
    <property type="component" value="Unassembled WGS sequence"/>
</dbReference>
<sequence>MKKIFNRSFFLIILISFGCKKNPDDKKIEITSNNLTSCPADLNCTYLYKDGADFGEPFFLNLKKGDFKIFKYSALLGNGYYAKHVYIRVPLNVTQFELGNDQVLAGEVKYANPCASCDVIGLKVVGGSFKGIKSVNANQTSRWLLEGKVYLSTIQPSSYQDSIIIKQYFNLDPAGI</sequence>
<evidence type="ECO:0000313" key="1">
    <source>
        <dbReference type="EMBL" id="MRX76672.1"/>
    </source>
</evidence>
<proteinExistence type="predicted"/>
<reference evidence="1 2" key="1">
    <citation type="submission" date="2019-11" db="EMBL/GenBank/DDBJ databases">
        <title>Pedobacter petrophilus genome.</title>
        <authorList>
            <person name="Feldbauer M.J."/>
            <person name="Newman J.D."/>
        </authorList>
    </citation>
    <scope>NUCLEOTIDE SEQUENCE [LARGE SCALE GENOMIC DNA]</scope>
    <source>
        <strain evidence="1 2">LMG 29686</strain>
    </source>
</reference>
<dbReference type="AlphaFoldDB" id="A0A7K0FZ74"/>
<gene>
    <name evidence="1" type="ORF">GJU39_11295</name>
</gene>
<protein>
    <recommendedName>
        <fullName evidence="3">Lipoprotein</fullName>
    </recommendedName>
</protein>
<evidence type="ECO:0000313" key="2">
    <source>
        <dbReference type="Proteomes" id="UP000487757"/>
    </source>
</evidence>
<name>A0A7K0FZ74_9SPHI</name>
<dbReference type="EMBL" id="WKKH01000014">
    <property type="protein sequence ID" value="MRX76672.1"/>
    <property type="molecule type" value="Genomic_DNA"/>
</dbReference>
<organism evidence="1 2">
    <name type="scientific">Pedobacter petrophilus</name>
    <dbReference type="NCBI Taxonomy" id="1908241"/>
    <lineage>
        <taxon>Bacteria</taxon>
        <taxon>Pseudomonadati</taxon>
        <taxon>Bacteroidota</taxon>
        <taxon>Sphingobacteriia</taxon>
        <taxon>Sphingobacteriales</taxon>
        <taxon>Sphingobacteriaceae</taxon>
        <taxon>Pedobacter</taxon>
    </lineage>
</organism>
<dbReference type="PROSITE" id="PS51257">
    <property type="entry name" value="PROKAR_LIPOPROTEIN"/>
    <property type="match status" value="1"/>
</dbReference>
<dbReference type="OrthoDB" id="756984at2"/>
<accession>A0A7K0FZ74</accession>
<evidence type="ECO:0008006" key="3">
    <source>
        <dbReference type="Google" id="ProtNLM"/>
    </source>
</evidence>
<dbReference type="RefSeq" id="WP_154280901.1">
    <property type="nucleotide sequence ID" value="NZ_JBHUJQ010000001.1"/>
</dbReference>